<reference evidence="1 2" key="1">
    <citation type="submission" date="2020-08" db="EMBL/GenBank/DDBJ databases">
        <title>A Genomic Blueprint of the Chicken Gut Microbiome.</title>
        <authorList>
            <person name="Gilroy R."/>
            <person name="Ravi A."/>
            <person name="Getino M."/>
            <person name="Pursley I."/>
            <person name="Horton D.L."/>
            <person name="Alikhan N.-F."/>
            <person name="Baker D."/>
            <person name="Gharbi K."/>
            <person name="Hall N."/>
            <person name="Watson M."/>
            <person name="Adriaenssens E.M."/>
            <person name="Foster-Nyarko E."/>
            <person name="Jarju S."/>
            <person name="Secka A."/>
            <person name="Antonio M."/>
            <person name="Oren A."/>
            <person name="Chaudhuri R."/>
            <person name="La Ragione R.M."/>
            <person name="Hildebrand F."/>
            <person name="Pallen M.J."/>
        </authorList>
    </citation>
    <scope>NUCLEOTIDE SEQUENCE [LARGE SCALE GENOMIC DNA]</scope>
    <source>
        <strain evidence="1 2">Sa3CVN1</strain>
    </source>
</reference>
<proteinExistence type="predicted"/>
<name>A0ABR8PQV3_9CLOT</name>
<dbReference type="Proteomes" id="UP000627781">
    <property type="component" value="Unassembled WGS sequence"/>
</dbReference>
<comment type="caution">
    <text evidence="1">The sequence shown here is derived from an EMBL/GenBank/DDBJ whole genome shotgun (WGS) entry which is preliminary data.</text>
</comment>
<organism evidence="1 2">
    <name type="scientific">Clostridium cibarium</name>
    <dbReference type="NCBI Taxonomy" id="2762247"/>
    <lineage>
        <taxon>Bacteria</taxon>
        <taxon>Bacillati</taxon>
        <taxon>Bacillota</taxon>
        <taxon>Clostridia</taxon>
        <taxon>Eubacteriales</taxon>
        <taxon>Clostridiaceae</taxon>
        <taxon>Clostridium</taxon>
    </lineage>
</organism>
<protein>
    <recommendedName>
        <fullName evidence="3">LXG domain-containing protein</fullName>
    </recommendedName>
</protein>
<evidence type="ECO:0000313" key="2">
    <source>
        <dbReference type="Proteomes" id="UP000627781"/>
    </source>
</evidence>
<evidence type="ECO:0008006" key="3">
    <source>
        <dbReference type="Google" id="ProtNLM"/>
    </source>
</evidence>
<evidence type="ECO:0000313" key="1">
    <source>
        <dbReference type="EMBL" id="MBD7910559.1"/>
    </source>
</evidence>
<dbReference type="EMBL" id="JACSRA010000005">
    <property type="protein sequence ID" value="MBD7910559.1"/>
    <property type="molecule type" value="Genomic_DNA"/>
</dbReference>
<keyword evidence="2" id="KW-1185">Reference proteome</keyword>
<dbReference type="RefSeq" id="WP_143315477.1">
    <property type="nucleotide sequence ID" value="NZ_JACSRA010000005.1"/>
</dbReference>
<accession>A0ABR8PQV3</accession>
<gene>
    <name evidence="1" type="ORF">H9661_04215</name>
</gene>
<sequence>MADHIEVGNDLFIVINKIMIIAQSYNDALQMYDEGMKSFLDGGNGYLGKTKENLEQFNNGLNGQLVSLVNYLQITASYVYSILQKFAEEDEKLAQVLKMIAEERK</sequence>